<feature type="signal peptide" evidence="1">
    <location>
        <begin position="1"/>
        <end position="21"/>
    </location>
</feature>
<dbReference type="Proteomes" id="UP000478505">
    <property type="component" value="Unassembled WGS sequence"/>
</dbReference>
<comment type="caution">
    <text evidence="2">The sequence shown here is derived from an EMBL/GenBank/DDBJ whole genome shotgun (WGS) entry which is preliminary data.</text>
</comment>
<proteinExistence type="predicted"/>
<dbReference type="AlphaFoldDB" id="A0A6B3R177"/>
<keyword evidence="3" id="KW-1185">Reference proteome</keyword>
<feature type="chain" id="PRO_5025403791" description="DUF4382 domain-containing protein" evidence="1">
    <location>
        <begin position="22"/>
        <end position="238"/>
    </location>
</feature>
<name>A0A6B3R177_9FLAO</name>
<protein>
    <recommendedName>
        <fullName evidence="4">DUF4382 domain-containing protein</fullName>
    </recommendedName>
</protein>
<evidence type="ECO:0000313" key="2">
    <source>
        <dbReference type="EMBL" id="NEV93992.1"/>
    </source>
</evidence>
<organism evidence="2 3">
    <name type="scientific">Psychroflexus aurantiacus</name>
    <dbReference type="NCBI Taxonomy" id="2709310"/>
    <lineage>
        <taxon>Bacteria</taxon>
        <taxon>Pseudomonadati</taxon>
        <taxon>Bacteroidota</taxon>
        <taxon>Flavobacteriia</taxon>
        <taxon>Flavobacteriales</taxon>
        <taxon>Flavobacteriaceae</taxon>
        <taxon>Psychroflexus</taxon>
    </lineage>
</organism>
<evidence type="ECO:0000256" key="1">
    <source>
        <dbReference type="SAM" id="SignalP"/>
    </source>
</evidence>
<dbReference type="EMBL" id="JAAIKD010000003">
    <property type="protein sequence ID" value="NEV93992.1"/>
    <property type="molecule type" value="Genomic_DNA"/>
</dbReference>
<sequence>MKHLFSKLLALTLLISVFACTDDDSGEAPTLSVNFNTVTGPFDAVAEAGTMTSMSSTAAPGSFFFSDGYITLIALEYEAETENDSTSVEFELEGTVKIDFATGIPSPDIRSITIPTGTYESVEVEVELYDETDDPSVVINGTYTAPDGEVHPVQFAFNSGETFEVEREGTIVIAEGQSALAEITFDPSVWFAGVTDEMMAGASKNAKGIIVISETQNSTIFNSVADGLDLATDFEFSN</sequence>
<dbReference type="PROSITE" id="PS51257">
    <property type="entry name" value="PROKAR_LIPOPROTEIN"/>
    <property type="match status" value="1"/>
</dbReference>
<keyword evidence="1" id="KW-0732">Signal</keyword>
<evidence type="ECO:0008006" key="4">
    <source>
        <dbReference type="Google" id="ProtNLM"/>
    </source>
</evidence>
<gene>
    <name evidence="2" type="ORF">G3567_07510</name>
</gene>
<reference evidence="2 3" key="1">
    <citation type="submission" date="2020-02" db="EMBL/GenBank/DDBJ databases">
        <title>Flavobacteriaceae Psychroflexus bacterium YR1-1, complete genome.</title>
        <authorList>
            <person name="Li Y."/>
            <person name="Wu S."/>
        </authorList>
    </citation>
    <scope>NUCLEOTIDE SEQUENCE [LARGE SCALE GENOMIC DNA]</scope>
    <source>
        <strain evidence="2 3">YR1-1</strain>
    </source>
</reference>
<evidence type="ECO:0000313" key="3">
    <source>
        <dbReference type="Proteomes" id="UP000478505"/>
    </source>
</evidence>
<dbReference type="RefSeq" id="WP_164004703.1">
    <property type="nucleotide sequence ID" value="NZ_JAAIKD010000003.1"/>
</dbReference>
<accession>A0A6B3R177</accession>